<organism evidence="1 2">
    <name type="scientific">Clostridium cibarium</name>
    <dbReference type="NCBI Taxonomy" id="2762247"/>
    <lineage>
        <taxon>Bacteria</taxon>
        <taxon>Bacillati</taxon>
        <taxon>Bacillota</taxon>
        <taxon>Clostridia</taxon>
        <taxon>Eubacteriales</taxon>
        <taxon>Clostridiaceae</taxon>
        <taxon>Clostridium</taxon>
    </lineage>
</organism>
<sequence>MNTELKYILELTYDELYSIENSILIAILKLKEVKAMNEFKIHKNNLKYQQVDKNEELVNKNQIIEESILNISKELANLEKLSEGIRSIRENTKKNQ</sequence>
<reference evidence="1 2" key="1">
    <citation type="submission" date="2020-08" db="EMBL/GenBank/DDBJ databases">
        <title>A Genomic Blueprint of the Chicken Gut Microbiome.</title>
        <authorList>
            <person name="Gilroy R."/>
            <person name="Ravi A."/>
            <person name="Getino M."/>
            <person name="Pursley I."/>
            <person name="Horton D.L."/>
            <person name="Alikhan N.-F."/>
            <person name="Baker D."/>
            <person name="Gharbi K."/>
            <person name="Hall N."/>
            <person name="Watson M."/>
            <person name="Adriaenssens E.M."/>
            <person name="Foster-Nyarko E."/>
            <person name="Jarju S."/>
            <person name="Secka A."/>
            <person name="Antonio M."/>
            <person name="Oren A."/>
            <person name="Chaudhuri R."/>
            <person name="La Ragione R.M."/>
            <person name="Hildebrand F."/>
            <person name="Pallen M.J."/>
        </authorList>
    </citation>
    <scope>NUCLEOTIDE SEQUENCE [LARGE SCALE GENOMIC DNA]</scope>
    <source>
        <strain evidence="1 2">Sa3CVN1</strain>
    </source>
</reference>
<protein>
    <submittedName>
        <fullName evidence="1">Uncharacterized protein</fullName>
    </submittedName>
</protein>
<gene>
    <name evidence="1" type="ORF">H9661_19190</name>
</gene>
<keyword evidence="2" id="KW-1185">Reference proteome</keyword>
<evidence type="ECO:0000313" key="2">
    <source>
        <dbReference type="Proteomes" id="UP000627781"/>
    </source>
</evidence>
<dbReference type="Proteomes" id="UP000627781">
    <property type="component" value="Unassembled WGS sequence"/>
</dbReference>
<name>A0ABR8PZ83_9CLOT</name>
<comment type="caution">
    <text evidence="1">The sequence shown here is derived from an EMBL/GenBank/DDBJ whole genome shotgun (WGS) entry which is preliminary data.</text>
</comment>
<evidence type="ECO:0000313" key="1">
    <source>
        <dbReference type="EMBL" id="MBD7913480.1"/>
    </source>
</evidence>
<dbReference type="EMBL" id="JACSRA010000057">
    <property type="protein sequence ID" value="MBD7913480.1"/>
    <property type="molecule type" value="Genomic_DNA"/>
</dbReference>
<accession>A0ABR8PZ83</accession>
<dbReference type="RefSeq" id="WP_191770401.1">
    <property type="nucleotide sequence ID" value="NZ_JACSRA010000057.1"/>
</dbReference>
<proteinExistence type="predicted"/>